<proteinExistence type="predicted"/>
<reference evidence="3" key="1">
    <citation type="submission" date="2025-08" db="UniProtKB">
        <authorList>
            <consortium name="RefSeq"/>
        </authorList>
    </citation>
    <scope>IDENTIFICATION</scope>
    <source>
        <tissue evidence="3">Gonads</tissue>
    </source>
</reference>
<keyword evidence="2" id="KW-1185">Reference proteome</keyword>
<dbReference type="Proteomes" id="UP000504635">
    <property type="component" value="Unplaced"/>
</dbReference>
<dbReference type="GeneID" id="115876182"/>
<dbReference type="InParanoid" id="A0A6J2X927"/>
<evidence type="ECO:0000259" key="1">
    <source>
        <dbReference type="SMART" id="SM00587"/>
    </source>
</evidence>
<dbReference type="InterPro" id="IPR015897">
    <property type="entry name" value="CHK_kinase-like"/>
</dbReference>
<dbReference type="OrthoDB" id="191037at2759"/>
<evidence type="ECO:0000313" key="2">
    <source>
        <dbReference type="Proteomes" id="UP000504635"/>
    </source>
</evidence>
<dbReference type="Pfam" id="PF02958">
    <property type="entry name" value="EcKL"/>
    <property type="match status" value="1"/>
</dbReference>
<name>A0A6J2X927_SITOR</name>
<dbReference type="SMART" id="SM00587">
    <property type="entry name" value="CHK"/>
    <property type="match status" value="1"/>
</dbReference>
<dbReference type="Gene3D" id="3.90.1200.10">
    <property type="match status" value="1"/>
</dbReference>
<dbReference type="SUPFAM" id="SSF56112">
    <property type="entry name" value="Protein kinase-like (PK-like)"/>
    <property type="match status" value="1"/>
</dbReference>
<sequence length="415" mass="47670">MAKSKVADLQSLLRRSVGEDIEILDEKTTLLTAPGEHYGSVMLALEVKIKRHSKQPEEELKLVAKLIPANEMLRLAFDIPVTFKKEVIAYTESIPTLVQFQLEHNVPERDLHDNLFPRCFGARLNLDENKNSTVNEDAVLIFENLKVQGFVTEDRLKGFDLSATRVILKDLARFHATPIALRLLKPELFQQKVLPSGVFNRGLDTLPEEVGLAFHNAILDGARDVPELGPYLERIQKVADAGAKKPWVLRENESDVWGTICHADFWVSNTMILKDETGKTIKNKIVDLQLNRFWSCVTDLVFFLYTSVVNSVLEEHFDEFLKLYHENLIKNLSYYSLDLEPYSWNNFLEELNKVAPTEIYHVLIMLKPICTERGKVTNSSEEFQDTDWSRKDLLGPNHRRKLKDTVLSLVKRGWI</sequence>
<dbReference type="InterPro" id="IPR011009">
    <property type="entry name" value="Kinase-like_dom_sf"/>
</dbReference>
<dbReference type="PANTHER" id="PTHR11012">
    <property type="entry name" value="PROTEIN KINASE-LIKE DOMAIN-CONTAINING"/>
    <property type="match status" value="1"/>
</dbReference>
<dbReference type="PANTHER" id="PTHR11012:SF55">
    <property type="entry name" value="BHLH DOMAIN-CONTAINING PROTEIN"/>
    <property type="match status" value="1"/>
</dbReference>
<protein>
    <submittedName>
        <fullName evidence="3">Uncharacterized protein LOC115876182</fullName>
    </submittedName>
</protein>
<organism evidence="2 3">
    <name type="scientific">Sitophilus oryzae</name>
    <name type="common">Rice weevil</name>
    <name type="synonym">Curculio oryzae</name>
    <dbReference type="NCBI Taxonomy" id="7048"/>
    <lineage>
        <taxon>Eukaryota</taxon>
        <taxon>Metazoa</taxon>
        <taxon>Ecdysozoa</taxon>
        <taxon>Arthropoda</taxon>
        <taxon>Hexapoda</taxon>
        <taxon>Insecta</taxon>
        <taxon>Pterygota</taxon>
        <taxon>Neoptera</taxon>
        <taxon>Endopterygota</taxon>
        <taxon>Coleoptera</taxon>
        <taxon>Polyphaga</taxon>
        <taxon>Cucujiformia</taxon>
        <taxon>Curculionidae</taxon>
        <taxon>Dryophthorinae</taxon>
        <taxon>Sitophilus</taxon>
    </lineage>
</organism>
<dbReference type="AlphaFoldDB" id="A0A6J2X927"/>
<dbReference type="InterPro" id="IPR004119">
    <property type="entry name" value="EcKL"/>
</dbReference>
<evidence type="ECO:0000313" key="3">
    <source>
        <dbReference type="RefSeq" id="XP_030747738.1"/>
    </source>
</evidence>
<accession>A0A6J2X927</accession>
<dbReference type="KEGG" id="soy:115876182"/>
<feature type="domain" description="CHK kinase-like" evidence="1">
    <location>
        <begin position="140"/>
        <end position="334"/>
    </location>
</feature>
<gene>
    <name evidence="3" type="primary">LOC115876182</name>
</gene>
<dbReference type="RefSeq" id="XP_030747738.1">
    <property type="nucleotide sequence ID" value="XM_030891878.1"/>
</dbReference>